<dbReference type="RefSeq" id="XP_009496732.1">
    <property type="nucleotide sequence ID" value="XM_009498457.1"/>
</dbReference>
<dbReference type="InterPro" id="IPR001611">
    <property type="entry name" value="Leu-rich_rpt"/>
</dbReference>
<gene>
    <name evidence="2" type="ORF">H696_04575</name>
</gene>
<dbReference type="InterPro" id="IPR052394">
    <property type="entry name" value="LRR-containing"/>
</dbReference>
<dbReference type="InterPro" id="IPR032675">
    <property type="entry name" value="LRR_dom_sf"/>
</dbReference>
<dbReference type="PANTHER" id="PTHR24114">
    <property type="entry name" value="LEUCINE RICH REPEAT FAMILY PROTEIN"/>
    <property type="match status" value="1"/>
</dbReference>
<dbReference type="PANTHER" id="PTHR24114:SF2">
    <property type="entry name" value="F-BOX DOMAIN-CONTAINING PROTEIN-RELATED"/>
    <property type="match status" value="1"/>
</dbReference>
<dbReference type="Gene3D" id="3.80.10.10">
    <property type="entry name" value="Ribonuclease Inhibitor"/>
    <property type="match status" value="1"/>
</dbReference>
<organism evidence="2">
    <name type="scientific">Fonticula alba</name>
    <name type="common">Slime mold</name>
    <dbReference type="NCBI Taxonomy" id="691883"/>
    <lineage>
        <taxon>Eukaryota</taxon>
        <taxon>Rotosphaerida</taxon>
        <taxon>Fonticulaceae</taxon>
        <taxon>Fonticula</taxon>
    </lineage>
</organism>
<sequence length="362" mass="38437">MASIATTCDKSLVVSASRAGLTAVADFLRRSEEPAQRIAAVIVNQPIDEADEAPTPSQWQEFGSLISQLRPELLNFEGVPISRPCSEAIAAIIRADALNSKAYLESLSVSSIYSTDSRLSAQAQRRLRFLTLSDCSLADPELCTIAEPLVSAANDGLSSLSILNLSNNQIGDQGAVSIADLIAKSGVLQSVVLTFNSIENAGVLAIAESLKNYSSGLTMLSINYNQYNDEAAAALVDALGPAGNLHLRMLNATYDDYDLADRAAKTLAQNEKLAKYRHWMVKALLGEPAPEPTAKRPDPQPTPPAGIVPGSAMAKLSPHLRDMFAAMVAPSAGSIFEANPAAAGIRQSEMRLERLSALQSAM</sequence>
<proteinExistence type="predicted"/>
<keyword evidence="3" id="KW-1185">Reference proteome</keyword>
<dbReference type="SMART" id="SM00368">
    <property type="entry name" value="LRR_RI"/>
    <property type="match status" value="3"/>
</dbReference>
<dbReference type="GeneID" id="20529300"/>
<dbReference type="STRING" id="691883.A0A058Z4V2"/>
<dbReference type="OrthoDB" id="120976at2759"/>
<reference evidence="2" key="1">
    <citation type="submission" date="2013-04" db="EMBL/GenBank/DDBJ databases">
        <title>The Genome Sequence of Fonticula alba ATCC 38817.</title>
        <authorList>
            <consortium name="The Broad Institute Genomics Platform"/>
            <person name="Russ C."/>
            <person name="Cuomo C."/>
            <person name="Burger G."/>
            <person name="Gray M.W."/>
            <person name="Holland P.W.H."/>
            <person name="King N."/>
            <person name="Lang F.B.F."/>
            <person name="Roger A.J."/>
            <person name="Ruiz-Trillo I."/>
            <person name="Brown M."/>
            <person name="Walker B."/>
            <person name="Young S."/>
            <person name="Zeng Q."/>
            <person name="Gargeya S."/>
            <person name="Fitzgerald M."/>
            <person name="Haas B."/>
            <person name="Abouelleil A."/>
            <person name="Allen A.W."/>
            <person name="Alvarado L."/>
            <person name="Arachchi H.M."/>
            <person name="Berlin A.M."/>
            <person name="Chapman S.B."/>
            <person name="Gainer-Dewar J."/>
            <person name="Goldberg J."/>
            <person name="Griggs A."/>
            <person name="Gujja S."/>
            <person name="Hansen M."/>
            <person name="Howarth C."/>
            <person name="Imamovic A."/>
            <person name="Ireland A."/>
            <person name="Larimer J."/>
            <person name="McCowan C."/>
            <person name="Murphy C."/>
            <person name="Pearson M."/>
            <person name="Poon T.W."/>
            <person name="Priest M."/>
            <person name="Roberts A."/>
            <person name="Saif S."/>
            <person name="Shea T."/>
            <person name="Sisk P."/>
            <person name="Sykes S."/>
            <person name="Wortman J."/>
            <person name="Nusbaum C."/>
            <person name="Birren B."/>
        </authorList>
    </citation>
    <scope>NUCLEOTIDE SEQUENCE [LARGE SCALE GENOMIC DNA]</scope>
    <source>
        <strain evidence="2">ATCC 38817</strain>
    </source>
</reference>
<name>A0A058Z4V2_FONAL</name>
<dbReference type="SUPFAM" id="SSF52047">
    <property type="entry name" value="RNI-like"/>
    <property type="match status" value="1"/>
</dbReference>
<protein>
    <submittedName>
        <fullName evidence="2">Uncharacterized protein</fullName>
    </submittedName>
</protein>
<accession>A0A058Z4V2</accession>
<evidence type="ECO:0000313" key="2">
    <source>
        <dbReference type="EMBL" id="KCV69161.1"/>
    </source>
</evidence>
<dbReference type="EMBL" id="KB932207">
    <property type="protein sequence ID" value="KCV69161.1"/>
    <property type="molecule type" value="Genomic_DNA"/>
</dbReference>
<feature type="region of interest" description="Disordered" evidence="1">
    <location>
        <begin position="288"/>
        <end position="309"/>
    </location>
</feature>
<dbReference type="Proteomes" id="UP000030693">
    <property type="component" value="Unassembled WGS sequence"/>
</dbReference>
<evidence type="ECO:0000256" key="1">
    <source>
        <dbReference type="SAM" id="MobiDB-lite"/>
    </source>
</evidence>
<evidence type="ECO:0000313" key="3">
    <source>
        <dbReference type="Proteomes" id="UP000030693"/>
    </source>
</evidence>
<dbReference type="AlphaFoldDB" id="A0A058Z4V2"/>
<dbReference type="Pfam" id="PF13516">
    <property type="entry name" value="LRR_6"/>
    <property type="match status" value="2"/>
</dbReference>